<reference evidence="9" key="1">
    <citation type="journal article" date="2015" name="Genome Announc.">
        <title>Draft whole-genome sequence of the biocontrol agent Trichoderma harzianum T6776.</title>
        <authorList>
            <person name="Baroncelli R."/>
            <person name="Piaggeschi G."/>
            <person name="Fiorini L."/>
            <person name="Bertolini E."/>
            <person name="Zapparata A."/>
            <person name="Pe M.E."/>
            <person name="Sarrocco S."/>
            <person name="Vannacci G."/>
        </authorList>
    </citation>
    <scope>NUCLEOTIDE SEQUENCE [LARGE SCALE GENOMIC DNA]</scope>
    <source>
        <strain evidence="9">T6776</strain>
    </source>
</reference>
<comment type="subcellular location">
    <subcellularLocation>
        <location evidence="1">Membrane</location>
        <topology evidence="1">Multi-pass membrane protein</topology>
    </subcellularLocation>
</comment>
<evidence type="ECO:0000256" key="7">
    <source>
        <dbReference type="SAM" id="Phobius"/>
    </source>
</evidence>
<evidence type="ECO:0000313" key="9">
    <source>
        <dbReference type="Proteomes" id="UP000034112"/>
    </source>
</evidence>
<evidence type="ECO:0000256" key="5">
    <source>
        <dbReference type="ARBA" id="ARBA00022989"/>
    </source>
</evidence>
<dbReference type="GO" id="GO:0033573">
    <property type="term" value="C:high-affinity iron permease complex"/>
    <property type="evidence" value="ECO:0007669"/>
    <property type="project" value="InterPro"/>
</dbReference>
<feature type="transmembrane region" description="Helical" evidence="7">
    <location>
        <begin position="246"/>
        <end position="266"/>
    </location>
</feature>
<dbReference type="EMBL" id="JOKZ01000724">
    <property type="protein sequence ID" value="KKO96813.1"/>
    <property type="molecule type" value="Genomic_DNA"/>
</dbReference>
<keyword evidence="3" id="KW-0406">Ion transport</keyword>
<evidence type="ECO:0000313" key="8">
    <source>
        <dbReference type="EMBL" id="KKO96813.1"/>
    </source>
</evidence>
<dbReference type="Proteomes" id="UP000034112">
    <property type="component" value="Unassembled WGS sequence"/>
</dbReference>
<feature type="transmembrane region" description="Helical" evidence="7">
    <location>
        <begin position="119"/>
        <end position="144"/>
    </location>
</feature>
<feature type="transmembrane region" description="Helical" evidence="7">
    <location>
        <begin position="361"/>
        <end position="380"/>
    </location>
</feature>
<gene>
    <name evidence="8" type="ORF">THAR02_11083</name>
</gene>
<evidence type="ECO:0000256" key="6">
    <source>
        <dbReference type="ARBA" id="ARBA00023136"/>
    </source>
</evidence>
<dbReference type="InterPro" id="IPR036259">
    <property type="entry name" value="MFS_trans_sf"/>
</dbReference>
<organism evidence="8 9">
    <name type="scientific">Trichoderma harzianum</name>
    <name type="common">Hypocrea lixii</name>
    <dbReference type="NCBI Taxonomy" id="5544"/>
    <lineage>
        <taxon>Eukaryota</taxon>
        <taxon>Fungi</taxon>
        <taxon>Dikarya</taxon>
        <taxon>Ascomycota</taxon>
        <taxon>Pezizomycotina</taxon>
        <taxon>Sordariomycetes</taxon>
        <taxon>Hypocreomycetidae</taxon>
        <taxon>Hypocreales</taxon>
        <taxon>Hypocreaceae</taxon>
        <taxon>Trichoderma</taxon>
    </lineage>
</organism>
<keyword evidence="4 7" id="KW-0812">Transmembrane</keyword>
<feature type="transmembrane region" description="Helical" evidence="7">
    <location>
        <begin position="72"/>
        <end position="98"/>
    </location>
</feature>
<comment type="similarity">
    <text evidence="2">Belongs to the oxidase-dependent Fe transporter (OFeT) (TC 9.A.10.1) family.</text>
</comment>
<sequence>MFSPVSLAGVEMIRRGANSSFHYKCPCGSGSDCPSPHQLNKVDSSPSIFQLTQFVSLGLGCHPVDTMAKNVFAVQIFFIVFRECLEAVIIISVLLSFLKQSLGGPDQDQAIYKRLVRQVWLGSFAGIIICLIIGGGFIGAFYGLGKDIWSKSEDLWEGIFYLIATIIISFMGLALLRINKMKDKWRVKIAQALAEKSAESTKKTTWLGDWSRRHVMFILPFITTLREGVEAVVFVGGVSLSLPATAFPLPVVCGIIAGLAVGFFIYRGGNLMSIQIFLIASTSVLYLIAAGMFSKSVWSLQYHTFAQRVGSDVAEEGNGPGSYDITETVWHVNCCNPETDNGWDVFNAILGWQNTATYGSVIAYNVYWAFLVLTVSLLIYEEKTGSLPLKNQFLSAMSKVPGLREWAAKKRANQNSNVNEHEVFRQVQAAGLLRE</sequence>
<feature type="transmembrane region" description="Helical" evidence="7">
    <location>
        <begin position="159"/>
        <end position="178"/>
    </location>
</feature>
<accession>A0A0F9ZUP0</accession>
<name>A0A0F9ZUP0_TRIHA</name>
<dbReference type="PANTHER" id="PTHR31632:SF2">
    <property type="entry name" value="PLASMA MEMBRANE IRON PERMEASE"/>
    <property type="match status" value="1"/>
</dbReference>
<protein>
    <submittedName>
        <fullName evidence="8">High-affinity iron transporter</fullName>
    </submittedName>
</protein>
<evidence type="ECO:0000256" key="1">
    <source>
        <dbReference type="ARBA" id="ARBA00004141"/>
    </source>
</evidence>
<dbReference type="AlphaFoldDB" id="A0A0F9ZUP0"/>
<keyword evidence="6 7" id="KW-0472">Membrane</keyword>
<feature type="transmembrane region" description="Helical" evidence="7">
    <location>
        <begin position="273"/>
        <end position="293"/>
    </location>
</feature>
<comment type="caution">
    <text evidence="8">The sequence shown here is derived from an EMBL/GenBank/DDBJ whole genome shotgun (WGS) entry which is preliminary data.</text>
</comment>
<keyword evidence="3" id="KW-0813">Transport</keyword>
<dbReference type="SUPFAM" id="SSF103473">
    <property type="entry name" value="MFS general substrate transporter"/>
    <property type="match status" value="1"/>
</dbReference>
<dbReference type="Pfam" id="PF03239">
    <property type="entry name" value="FTR1"/>
    <property type="match status" value="1"/>
</dbReference>
<evidence type="ECO:0000256" key="4">
    <source>
        <dbReference type="ARBA" id="ARBA00022692"/>
    </source>
</evidence>
<dbReference type="OrthoDB" id="4364at2759"/>
<proteinExistence type="inferred from homology"/>
<dbReference type="GO" id="GO:0015093">
    <property type="term" value="F:ferrous iron transmembrane transporter activity"/>
    <property type="evidence" value="ECO:0007669"/>
    <property type="project" value="TreeGrafter"/>
</dbReference>
<keyword evidence="3" id="KW-0408">Iron</keyword>
<keyword evidence="5 7" id="KW-1133">Transmembrane helix</keyword>
<feature type="transmembrane region" description="Helical" evidence="7">
    <location>
        <begin position="217"/>
        <end position="240"/>
    </location>
</feature>
<dbReference type="PANTHER" id="PTHR31632">
    <property type="entry name" value="IRON TRANSPORTER FTH1"/>
    <property type="match status" value="1"/>
</dbReference>
<evidence type="ECO:0000256" key="3">
    <source>
        <dbReference type="ARBA" id="ARBA00022496"/>
    </source>
</evidence>
<dbReference type="InterPro" id="IPR004923">
    <property type="entry name" value="FTR1/Fip1/EfeU"/>
</dbReference>
<dbReference type="OMA" id="CCNPLTD"/>
<evidence type="ECO:0000256" key="2">
    <source>
        <dbReference type="ARBA" id="ARBA00008333"/>
    </source>
</evidence>
<keyword evidence="3" id="KW-0410">Iron transport</keyword>